<feature type="binding site" evidence="3">
    <location>
        <position position="112"/>
    </location>
    <ligand>
        <name>Fe cation</name>
        <dbReference type="ChEBI" id="CHEBI:24875"/>
    </ligand>
</feature>
<dbReference type="GO" id="GO:0005829">
    <property type="term" value="C:cytosol"/>
    <property type="evidence" value="ECO:0007669"/>
    <property type="project" value="TreeGrafter"/>
</dbReference>
<feature type="binding site" evidence="3">
    <location>
        <position position="27"/>
    </location>
    <ligand>
        <name>Fe cation</name>
        <dbReference type="ChEBI" id="CHEBI:24875"/>
    </ligand>
</feature>
<dbReference type="EMBL" id="DNWC01000026">
    <property type="protein sequence ID" value="HBJ07667.1"/>
    <property type="molecule type" value="Genomic_DNA"/>
</dbReference>
<evidence type="ECO:0000313" key="5">
    <source>
        <dbReference type="EMBL" id="HBJ07667.1"/>
    </source>
</evidence>
<keyword evidence="1" id="KW-0409">Iron storage</keyword>
<dbReference type="InterPro" id="IPR009078">
    <property type="entry name" value="Ferritin-like_SF"/>
</dbReference>
<dbReference type="Pfam" id="PF00210">
    <property type="entry name" value="Ferritin"/>
    <property type="match status" value="1"/>
</dbReference>
<sequence length="168" mass="19480">MGKKGVEILTLDVKSLIDVLNQALAEEWLAYYQYWVGARVMKGPMHDDIEKELLKHADEELDHAKLLIDRIIQLDGTPVLSPEEWFKLAHCKYLPPVDPNIEAILKQNLGSERCAIQRYEDIANFTNGKDFTTFNIATHILAEELEHEEDIESWLEDMRIFRQEVCKA</sequence>
<feature type="domain" description="Ferritin-like diiron" evidence="4">
    <location>
        <begin position="10"/>
        <end position="162"/>
    </location>
</feature>
<feature type="binding site" evidence="3">
    <location>
        <position position="63"/>
    </location>
    <ligand>
        <name>Fe cation</name>
        <dbReference type="ChEBI" id="CHEBI:24875"/>
    </ligand>
</feature>
<dbReference type="PANTHER" id="PTHR30295:SF1">
    <property type="entry name" value="DNA PROTECTION DURING STARVATION PROTEIN"/>
    <property type="match status" value="1"/>
</dbReference>
<protein>
    <submittedName>
        <fullName evidence="5">Ferritin</fullName>
    </submittedName>
</protein>
<dbReference type="GO" id="GO:0006879">
    <property type="term" value="P:intracellular iron ion homeostasis"/>
    <property type="evidence" value="ECO:0007669"/>
    <property type="project" value="UniProtKB-KW"/>
</dbReference>
<dbReference type="Proteomes" id="UP000262954">
    <property type="component" value="Unassembled WGS sequence"/>
</dbReference>
<dbReference type="GO" id="GO:0004322">
    <property type="term" value="F:ferroxidase activity"/>
    <property type="evidence" value="ECO:0007669"/>
    <property type="project" value="TreeGrafter"/>
</dbReference>
<dbReference type="GO" id="GO:0008199">
    <property type="term" value="F:ferric iron binding"/>
    <property type="evidence" value="ECO:0007669"/>
    <property type="project" value="InterPro"/>
</dbReference>
<dbReference type="InterPro" id="IPR014490">
    <property type="entry name" value="Dps-like"/>
</dbReference>
<evidence type="ECO:0000313" key="6">
    <source>
        <dbReference type="Proteomes" id="UP000262954"/>
    </source>
</evidence>
<feature type="binding site" evidence="3">
    <location>
        <position position="147"/>
    </location>
    <ligand>
        <name>Fe cation</name>
        <dbReference type="ChEBI" id="CHEBI:24875"/>
    </ligand>
</feature>
<dbReference type="CDD" id="cd01052">
    <property type="entry name" value="DPSL"/>
    <property type="match status" value="1"/>
</dbReference>
<name>A0A316RKA6_9BACT</name>
<reference evidence="5 6" key="1">
    <citation type="journal article" date="2018" name="Nat. Biotechnol.">
        <title>A standardized bacterial taxonomy based on genome phylogeny substantially revises the tree of life.</title>
        <authorList>
            <person name="Parks D.H."/>
            <person name="Chuvochina M."/>
            <person name="Waite D.W."/>
            <person name="Rinke C."/>
            <person name="Skarshewski A."/>
            <person name="Chaumeil P.A."/>
            <person name="Hugenholtz P."/>
        </authorList>
    </citation>
    <scope>NUCLEOTIDE SEQUENCE [LARGE SCALE GENOMIC DNA]</scope>
    <source>
        <strain evidence="5">UBA11482</strain>
    </source>
</reference>
<evidence type="ECO:0000259" key="4">
    <source>
        <dbReference type="PROSITE" id="PS50905"/>
    </source>
</evidence>
<comment type="caution">
    <text evidence="5">The sequence shown here is derived from an EMBL/GenBank/DDBJ whole genome shotgun (WGS) entry which is preliminary data.</text>
</comment>
<organism evidence="5 6">
    <name type="scientific">Coprobacter fastidiosus</name>
    <dbReference type="NCBI Taxonomy" id="1099853"/>
    <lineage>
        <taxon>Bacteria</taxon>
        <taxon>Pseudomonadati</taxon>
        <taxon>Bacteroidota</taxon>
        <taxon>Bacteroidia</taxon>
        <taxon>Bacteroidales</taxon>
        <taxon>Barnesiellaceae</taxon>
        <taxon>Coprobacter</taxon>
    </lineage>
</organism>
<dbReference type="SUPFAM" id="SSF47240">
    <property type="entry name" value="Ferritin-like"/>
    <property type="match status" value="1"/>
</dbReference>
<dbReference type="GO" id="GO:0020037">
    <property type="term" value="F:heme binding"/>
    <property type="evidence" value="ECO:0007669"/>
    <property type="project" value="TreeGrafter"/>
</dbReference>
<keyword evidence="2 3" id="KW-0408">Iron</keyword>
<dbReference type="InterPro" id="IPR033921">
    <property type="entry name" value="DPSL_diiron-bd_dom"/>
</dbReference>
<dbReference type="Gene3D" id="1.20.1260.10">
    <property type="match status" value="1"/>
</dbReference>
<dbReference type="InterPro" id="IPR012347">
    <property type="entry name" value="Ferritin-like"/>
</dbReference>
<dbReference type="InterPro" id="IPR009040">
    <property type="entry name" value="Ferritin-like_diiron"/>
</dbReference>
<evidence type="ECO:0000256" key="3">
    <source>
        <dbReference type="PIRSR" id="PIRSR018063-50"/>
    </source>
</evidence>
<dbReference type="PROSITE" id="PS50905">
    <property type="entry name" value="FERRITIN_LIKE"/>
    <property type="match status" value="1"/>
</dbReference>
<dbReference type="RefSeq" id="WP_009316473.1">
    <property type="nucleotide sequence ID" value="NZ_AP028032.1"/>
</dbReference>
<dbReference type="GeneID" id="92928165"/>
<dbReference type="PIRSF" id="PIRSF018063">
    <property type="entry name" value="Ferrtn_UCP018063"/>
    <property type="match status" value="1"/>
</dbReference>
<dbReference type="AlphaFoldDB" id="A0A316RKA6"/>
<evidence type="ECO:0000256" key="1">
    <source>
        <dbReference type="ARBA" id="ARBA00022434"/>
    </source>
</evidence>
<proteinExistence type="predicted"/>
<feature type="binding site" evidence="3">
    <location>
        <position position="144"/>
    </location>
    <ligand>
        <name>Fe cation</name>
        <dbReference type="ChEBI" id="CHEBI:24875"/>
    </ligand>
</feature>
<evidence type="ECO:0000256" key="2">
    <source>
        <dbReference type="ARBA" id="ARBA00023004"/>
    </source>
</evidence>
<gene>
    <name evidence="5" type="ORF">DDY73_01560</name>
</gene>
<dbReference type="InterPro" id="IPR008331">
    <property type="entry name" value="Ferritin_DPS_dom"/>
</dbReference>
<dbReference type="PANTHER" id="PTHR30295">
    <property type="entry name" value="BACTERIOFERRITIN"/>
    <property type="match status" value="1"/>
</dbReference>
<keyword evidence="3" id="KW-0479">Metal-binding</keyword>
<accession>A0A316RKA6</accession>